<dbReference type="EMBL" id="CACRXK020029856">
    <property type="protein sequence ID" value="CAB4042299.1"/>
    <property type="molecule type" value="Genomic_DNA"/>
</dbReference>
<comment type="caution">
    <text evidence="1">The sequence shown here is derived from an EMBL/GenBank/DDBJ whole genome shotgun (WGS) entry which is preliminary data.</text>
</comment>
<dbReference type="Proteomes" id="UP001152795">
    <property type="component" value="Unassembled WGS sequence"/>
</dbReference>
<evidence type="ECO:0000313" key="1">
    <source>
        <dbReference type="EMBL" id="CAB4042299.1"/>
    </source>
</evidence>
<sequence>MYRRIKYCFKFVDKFFFRENKSDELYNDVYEHAIGSPLNPIKIPYNTDVIYEEPYEGTQQVAVSGSNNLYAALKPHSERTEENKYQSLIDVSPHSASKNDSNFNVVTIEEVIEPVSEGNAGSSETTDRNCEMEVSVGMGRPGYVERLRESFLRKTYN</sequence>
<organism evidence="1 2">
    <name type="scientific">Paramuricea clavata</name>
    <name type="common">Red gorgonian</name>
    <name type="synonym">Violescent sea-whip</name>
    <dbReference type="NCBI Taxonomy" id="317549"/>
    <lineage>
        <taxon>Eukaryota</taxon>
        <taxon>Metazoa</taxon>
        <taxon>Cnidaria</taxon>
        <taxon>Anthozoa</taxon>
        <taxon>Octocorallia</taxon>
        <taxon>Malacalcyonacea</taxon>
        <taxon>Plexauridae</taxon>
        <taxon>Paramuricea</taxon>
    </lineage>
</organism>
<evidence type="ECO:0000313" key="2">
    <source>
        <dbReference type="Proteomes" id="UP001152795"/>
    </source>
</evidence>
<gene>
    <name evidence="1" type="ORF">PACLA_8A074321</name>
</gene>
<keyword evidence="2" id="KW-1185">Reference proteome</keyword>
<dbReference type="AlphaFoldDB" id="A0A6S7LTB0"/>
<accession>A0A6S7LTB0</accession>
<protein>
    <submittedName>
        <fullName evidence="1">Uncharacterized protein</fullName>
    </submittedName>
</protein>
<proteinExistence type="predicted"/>
<reference evidence="1" key="1">
    <citation type="submission" date="2020-04" db="EMBL/GenBank/DDBJ databases">
        <authorList>
            <person name="Alioto T."/>
            <person name="Alioto T."/>
            <person name="Gomez Garrido J."/>
        </authorList>
    </citation>
    <scope>NUCLEOTIDE SEQUENCE</scope>
    <source>
        <strain evidence="1">A484AB</strain>
    </source>
</reference>
<name>A0A6S7LTB0_PARCT</name>